<keyword evidence="4" id="KW-1185">Reference proteome</keyword>
<dbReference type="AlphaFoldDB" id="A0A2G5P8F7"/>
<protein>
    <submittedName>
        <fullName evidence="3">Uncharacterized protein</fullName>
    </submittedName>
</protein>
<reference evidence="3 4" key="1">
    <citation type="journal article" date="2017" name="Infect. Genet. Evol.">
        <title>The new phylogeny of the genus Mycobacterium: The old and the news.</title>
        <authorList>
            <person name="Tortoli E."/>
            <person name="Fedrizzi T."/>
            <person name="Meehan C.J."/>
            <person name="Trovato A."/>
            <person name="Grottola A."/>
            <person name="Giacobazzi E."/>
            <person name="Serpini G.F."/>
            <person name="Tagliazucchi S."/>
            <person name="Fabio A."/>
            <person name="Bettua C."/>
            <person name="Bertorelli R."/>
            <person name="Frascaro F."/>
            <person name="De Sanctis V."/>
            <person name="Pecorari M."/>
            <person name="Jousson O."/>
            <person name="Segata N."/>
            <person name="Cirillo D.M."/>
        </authorList>
    </citation>
    <scope>NUCLEOTIDE SEQUENCE [LARGE SCALE GENOMIC DNA]</scope>
    <source>
        <strain evidence="3 4">CIP1034565</strain>
    </source>
</reference>
<evidence type="ECO:0000313" key="4">
    <source>
        <dbReference type="Proteomes" id="UP000230551"/>
    </source>
</evidence>
<keyword evidence="2" id="KW-1133">Transmembrane helix</keyword>
<keyword evidence="2" id="KW-0812">Transmembrane</keyword>
<accession>A0A2G5P8F7</accession>
<name>A0A2G5P8F7_9MYCO</name>
<evidence type="ECO:0000313" key="3">
    <source>
        <dbReference type="EMBL" id="PIB74566.1"/>
    </source>
</evidence>
<feature type="compositionally biased region" description="Low complexity" evidence="1">
    <location>
        <begin position="104"/>
        <end position="117"/>
    </location>
</feature>
<proteinExistence type="predicted"/>
<sequence>MSVLAALAGTFLFFGGLIYGYVALNHLAEHDSLRWECTVRTGTQTQDCELEASGSPRLLIEAKQGRVVLAAGLMVSGAVLLGAGILGGRQQFHYSAPTGYTPPAAGYPPASGFPPSGQSGGAPSYPPPDTRSPHE</sequence>
<keyword evidence="2" id="KW-0472">Membrane</keyword>
<dbReference type="Proteomes" id="UP000230551">
    <property type="component" value="Unassembled WGS sequence"/>
</dbReference>
<evidence type="ECO:0000256" key="2">
    <source>
        <dbReference type="SAM" id="Phobius"/>
    </source>
</evidence>
<gene>
    <name evidence="3" type="ORF">CQY22_012780</name>
</gene>
<organism evidence="3 4">
    <name type="scientific">Mycolicibacterium brumae</name>
    <dbReference type="NCBI Taxonomy" id="85968"/>
    <lineage>
        <taxon>Bacteria</taxon>
        <taxon>Bacillati</taxon>
        <taxon>Actinomycetota</taxon>
        <taxon>Actinomycetes</taxon>
        <taxon>Mycobacteriales</taxon>
        <taxon>Mycobacteriaceae</taxon>
        <taxon>Mycolicibacterium</taxon>
    </lineage>
</organism>
<feature type="region of interest" description="Disordered" evidence="1">
    <location>
        <begin position="104"/>
        <end position="135"/>
    </location>
</feature>
<comment type="caution">
    <text evidence="3">The sequence shown here is derived from an EMBL/GenBank/DDBJ whole genome shotgun (WGS) entry which is preliminary data.</text>
</comment>
<feature type="compositionally biased region" description="Pro residues" evidence="1">
    <location>
        <begin position="124"/>
        <end position="135"/>
    </location>
</feature>
<evidence type="ECO:0000256" key="1">
    <source>
        <dbReference type="SAM" id="MobiDB-lite"/>
    </source>
</evidence>
<feature type="transmembrane region" description="Helical" evidence="2">
    <location>
        <begin position="67"/>
        <end position="86"/>
    </location>
</feature>
<dbReference type="EMBL" id="PDCN02000016">
    <property type="protein sequence ID" value="PIB74566.1"/>
    <property type="molecule type" value="Genomic_DNA"/>
</dbReference>
<dbReference type="STRING" id="85968.GCA_900073015_00755"/>